<dbReference type="EC" id="3.1.26.8" evidence="11 12"/>
<dbReference type="Pfam" id="PF01467">
    <property type="entry name" value="CTP_transf_like"/>
    <property type="match status" value="1"/>
</dbReference>
<dbReference type="GO" id="GO:0046872">
    <property type="term" value="F:metal ion binding"/>
    <property type="evidence" value="ECO:0007669"/>
    <property type="project" value="UniProtKB-KW"/>
</dbReference>
<dbReference type="Proteomes" id="UP000419017">
    <property type="component" value="Unassembled WGS sequence"/>
</dbReference>
<dbReference type="InterPro" id="IPR014729">
    <property type="entry name" value="Rossmann-like_a/b/a_fold"/>
</dbReference>
<keyword evidence="10 11" id="KW-0694">RNA-binding</keyword>
<dbReference type="GO" id="GO:0019843">
    <property type="term" value="F:rRNA binding"/>
    <property type="evidence" value="ECO:0007669"/>
    <property type="project" value="UniProtKB-KW"/>
</dbReference>
<evidence type="ECO:0000256" key="2">
    <source>
        <dbReference type="ARBA" id="ARBA00022517"/>
    </source>
</evidence>
<comment type="catalytic activity">
    <reaction evidence="11">
        <text>Endonucleolytic cleavage of RNA, removing 21 and 42 nucleotides, respectively, from the 5'- and 3'-termini of a 5S-rRNA precursor.</text>
        <dbReference type="EC" id="3.1.26.8"/>
    </reaction>
</comment>
<reference evidence="14 15" key="1">
    <citation type="submission" date="2019-10" db="EMBL/GenBank/DDBJ databases">
        <authorList>
            <person name="Blom J."/>
        </authorList>
    </citation>
    <scope>NUCLEOTIDE SEQUENCE [LARGE SCALE GENOMIC DNA]</scope>
    <source>
        <strain evidence="14 15">ES3154-GLU</strain>
    </source>
</reference>
<sequence length="357" mass="41588">MINLDGILVVEGKDDMVALNRVVKANIFVLHGMTGANNKKIDYLKKLSQNTKIYLLTDPDAAGVKIRNKINSKIENVINLYASRKKATRNNNVGIENMSDSDLIEIFKNIRENKEKNDIKDVFSLKDLIDNNLVSSPDSKLRREILGDKLNISYSNAKTLLKKLNAINITKNDFNKALEYVEKYLDVKEKNACIFGKFYPVHKGHVNFIKNASKYCKNLYVFVCSETTRDEKLFMESSLRKKMSIKDRINCVKEELRGYKNIFVYEINEDGIKPYPNGWFDWAKRVNMYLDKYDIKVDYVFTNEIADIKNYKTYLNLEAKSFDLDRLEFNISATKIRNEFDKYIDFVPESVKRFQKG</sequence>
<dbReference type="GO" id="GO:0005737">
    <property type="term" value="C:cytoplasm"/>
    <property type="evidence" value="ECO:0007669"/>
    <property type="project" value="UniProtKB-SubCell"/>
</dbReference>
<dbReference type="SUPFAM" id="SSF110455">
    <property type="entry name" value="Toprim domain"/>
    <property type="match status" value="1"/>
</dbReference>
<proteinExistence type="inferred from homology"/>
<comment type="similarity">
    <text evidence="11">Belongs to the ribonuclease M5 family.</text>
</comment>
<dbReference type="AlphaFoldDB" id="A0A6I8MC56"/>
<organism evidence="14 15">
    <name type="scientific">Oceanivirga miroungae</name>
    <dbReference type="NCBI Taxonomy" id="1130046"/>
    <lineage>
        <taxon>Bacteria</taxon>
        <taxon>Fusobacteriati</taxon>
        <taxon>Fusobacteriota</taxon>
        <taxon>Fusobacteriia</taxon>
        <taxon>Fusobacteriales</taxon>
        <taxon>Leptotrichiaceae</taxon>
        <taxon>Oceanivirga</taxon>
    </lineage>
</organism>
<accession>A0A6I8MC56</accession>
<dbReference type="GO" id="GO:0043822">
    <property type="term" value="F:ribonuclease M5 activity"/>
    <property type="evidence" value="ECO:0007669"/>
    <property type="project" value="UniProtKB-UniRule"/>
</dbReference>
<evidence type="ECO:0000256" key="12">
    <source>
        <dbReference type="NCBIfam" id="TIGR00334"/>
    </source>
</evidence>
<keyword evidence="5" id="KW-0479">Metal-binding</keyword>
<keyword evidence="3 11" id="KW-0698">rRNA processing</keyword>
<keyword evidence="4 11" id="KW-0540">Nuclease</keyword>
<evidence type="ECO:0000256" key="6">
    <source>
        <dbReference type="ARBA" id="ARBA00022730"/>
    </source>
</evidence>
<dbReference type="InterPro" id="IPR004821">
    <property type="entry name" value="Cyt_trans-like"/>
</dbReference>
<evidence type="ECO:0000259" key="13">
    <source>
        <dbReference type="PROSITE" id="PS50880"/>
    </source>
</evidence>
<keyword evidence="14" id="KW-0548">Nucleotidyltransferase</keyword>
<dbReference type="PROSITE" id="PS50880">
    <property type="entry name" value="TOPRIM"/>
    <property type="match status" value="1"/>
</dbReference>
<evidence type="ECO:0000256" key="5">
    <source>
        <dbReference type="ARBA" id="ARBA00022723"/>
    </source>
</evidence>
<keyword evidence="6 11" id="KW-0699">rRNA-binding</keyword>
<evidence type="ECO:0000313" key="14">
    <source>
        <dbReference type="EMBL" id="VWL85830.1"/>
    </source>
</evidence>
<dbReference type="NCBIfam" id="TIGR00334">
    <property type="entry name" value="5S_RNA_mat_M5"/>
    <property type="match status" value="1"/>
</dbReference>
<evidence type="ECO:0000256" key="11">
    <source>
        <dbReference type="HAMAP-Rule" id="MF_01469"/>
    </source>
</evidence>
<keyword evidence="15" id="KW-1185">Reference proteome</keyword>
<gene>
    <name evidence="11" type="primary">rnmV</name>
    <name evidence="14" type="ORF">OMES3154_01117</name>
</gene>
<dbReference type="RefSeq" id="WP_156683799.1">
    <property type="nucleotide sequence ID" value="NZ_CABWIB010000001.1"/>
</dbReference>
<keyword evidence="1 11" id="KW-0963">Cytoplasm</keyword>
<dbReference type="HAMAP" id="MF_01469">
    <property type="entry name" value="RNase_M5"/>
    <property type="match status" value="1"/>
</dbReference>
<dbReference type="CDD" id="cd00188">
    <property type="entry name" value="TOPRIM"/>
    <property type="match status" value="1"/>
</dbReference>
<dbReference type="GO" id="GO:0006364">
    <property type="term" value="P:rRNA processing"/>
    <property type="evidence" value="ECO:0007669"/>
    <property type="project" value="UniProtKB-UniRule"/>
</dbReference>
<keyword evidence="14" id="KW-0808">Transferase</keyword>
<evidence type="ECO:0000256" key="3">
    <source>
        <dbReference type="ARBA" id="ARBA00022552"/>
    </source>
</evidence>
<dbReference type="PANTHER" id="PTHR39156">
    <property type="entry name" value="RIBONUCLEASE M5"/>
    <property type="match status" value="1"/>
</dbReference>
<dbReference type="EMBL" id="CABWIB010000001">
    <property type="protein sequence ID" value="VWL85830.1"/>
    <property type="molecule type" value="Genomic_DNA"/>
</dbReference>
<dbReference type="InterPro" id="IPR025156">
    <property type="entry name" value="RNase_M5_C"/>
</dbReference>
<evidence type="ECO:0000256" key="8">
    <source>
        <dbReference type="ARBA" id="ARBA00022801"/>
    </source>
</evidence>
<dbReference type="Gene3D" id="3.40.50.620">
    <property type="entry name" value="HUPs"/>
    <property type="match status" value="1"/>
</dbReference>
<dbReference type="PANTHER" id="PTHR39156:SF1">
    <property type="entry name" value="RIBONUCLEASE M5"/>
    <property type="match status" value="1"/>
</dbReference>
<dbReference type="Pfam" id="PF13331">
    <property type="entry name" value="DUF4093"/>
    <property type="match status" value="1"/>
</dbReference>
<keyword evidence="2 11" id="KW-0690">Ribosome biogenesis</keyword>
<evidence type="ECO:0000256" key="9">
    <source>
        <dbReference type="ARBA" id="ARBA00022842"/>
    </source>
</evidence>
<evidence type="ECO:0000313" key="15">
    <source>
        <dbReference type="Proteomes" id="UP000419017"/>
    </source>
</evidence>
<evidence type="ECO:0000256" key="7">
    <source>
        <dbReference type="ARBA" id="ARBA00022759"/>
    </source>
</evidence>
<protein>
    <recommendedName>
        <fullName evidence="11 12">Ribonuclease M5</fullName>
        <ecNumber evidence="11 12">3.1.26.8</ecNumber>
    </recommendedName>
    <alternativeName>
        <fullName evidence="11">RNase M5</fullName>
    </alternativeName>
    <alternativeName>
        <fullName evidence="11">Ribosomal RNA terminal maturase M5</fullName>
    </alternativeName>
</protein>
<dbReference type="InterPro" id="IPR004466">
    <property type="entry name" value="RNase_M5"/>
</dbReference>
<feature type="domain" description="Toprim" evidence="13">
    <location>
        <begin position="5"/>
        <end position="88"/>
    </location>
</feature>
<dbReference type="SUPFAM" id="SSF52374">
    <property type="entry name" value="Nucleotidylyl transferase"/>
    <property type="match status" value="1"/>
</dbReference>
<evidence type="ECO:0000256" key="10">
    <source>
        <dbReference type="ARBA" id="ARBA00022884"/>
    </source>
</evidence>
<evidence type="ECO:0000256" key="4">
    <source>
        <dbReference type="ARBA" id="ARBA00022722"/>
    </source>
</evidence>
<keyword evidence="8 11" id="KW-0378">Hydrolase</keyword>
<keyword evidence="9" id="KW-0460">Magnesium</keyword>
<dbReference type="Pfam" id="PF01751">
    <property type="entry name" value="Toprim"/>
    <property type="match status" value="1"/>
</dbReference>
<dbReference type="Gene3D" id="3.40.1360.10">
    <property type="match status" value="1"/>
</dbReference>
<comment type="subcellular location">
    <subcellularLocation>
        <location evidence="11">Cytoplasm</location>
    </subcellularLocation>
</comment>
<keyword evidence="7 11" id="KW-0255">Endonuclease</keyword>
<dbReference type="NCBIfam" id="TIGR00125">
    <property type="entry name" value="cyt_tran_rel"/>
    <property type="match status" value="1"/>
</dbReference>
<name>A0A6I8MC56_9FUSO</name>
<comment type="function">
    <text evidence="11">Required for correct processing of both the 5' and 3' ends of 5S rRNA precursor. Cleaves both sides of a double-stranded region yielding mature 5S rRNA in one step.</text>
</comment>
<dbReference type="InterPro" id="IPR006171">
    <property type="entry name" value="TOPRIM_dom"/>
</dbReference>
<evidence type="ECO:0000256" key="1">
    <source>
        <dbReference type="ARBA" id="ARBA00022490"/>
    </source>
</evidence>
<dbReference type="GO" id="GO:0016779">
    <property type="term" value="F:nucleotidyltransferase activity"/>
    <property type="evidence" value="ECO:0007669"/>
    <property type="project" value="UniProtKB-KW"/>
</dbReference>